<evidence type="ECO:0000313" key="3">
    <source>
        <dbReference type="Proteomes" id="UP000323317"/>
    </source>
</evidence>
<gene>
    <name evidence="2" type="ORF">FZC79_14290</name>
</gene>
<keyword evidence="1" id="KW-0812">Transmembrane</keyword>
<dbReference type="Proteomes" id="UP000323317">
    <property type="component" value="Unassembled WGS sequence"/>
</dbReference>
<feature type="transmembrane region" description="Helical" evidence="1">
    <location>
        <begin position="37"/>
        <end position="57"/>
    </location>
</feature>
<accession>A0A5D4KCH3</accession>
<feature type="transmembrane region" description="Helical" evidence="1">
    <location>
        <begin position="77"/>
        <end position="98"/>
    </location>
</feature>
<organism evidence="2 3">
    <name type="scientific">Rossellomorea vietnamensis</name>
    <dbReference type="NCBI Taxonomy" id="218284"/>
    <lineage>
        <taxon>Bacteria</taxon>
        <taxon>Bacillati</taxon>
        <taxon>Bacillota</taxon>
        <taxon>Bacilli</taxon>
        <taxon>Bacillales</taxon>
        <taxon>Bacillaceae</taxon>
        <taxon>Rossellomorea</taxon>
    </lineage>
</organism>
<proteinExistence type="predicted"/>
<name>A0A5D4KCH3_9BACI</name>
<keyword evidence="1" id="KW-0472">Membrane</keyword>
<protein>
    <recommendedName>
        <fullName evidence="4">Permease</fullName>
    </recommendedName>
</protein>
<feature type="transmembrane region" description="Helical" evidence="1">
    <location>
        <begin position="12"/>
        <end position="31"/>
    </location>
</feature>
<comment type="caution">
    <text evidence="2">The sequence shown here is derived from an EMBL/GenBank/DDBJ whole genome shotgun (WGS) entry which is preliminary data.</text>
</comment>
<evidence type="ECO:0008006" key="4">
    <source>
        <dbReference type="Google" id="ProtNLM"/>
    </source>
</evidence>
<dbReference type="RefSeq" id="WP_148947461.1">
    <property type="nucleotide sequence ID" value="NZ_VTEH01000011.1"/>
</dbReference>
<dbReference type="AlphaFoldDB" id="A0A5D4KCH3"/>
<sequence length="129" mass="15070">MQMSSKTGRKFFFFNGIFFLLTGLLMGYASISTGAFFVGYEVVFVSTTVMCFCLAYLYPQFKDNDERTKRIRERGMFYSYFFILSYMIVLMPLFQFNVIHLNGYQTVSLLAALTIITVFLSFVVLSRRY</sequence>
<reference evidence="2 3" key="1">
    <citation type="submission" date="2019-08" db="EMBL/GenBank/DDBJ databases">
        <title>Bacillus genomes from the desert of Cuatro Cienegas, Coahuila.</title>
        <authorList>
            <person name="Olmedo-Alvarez G."/>
        </authorList>
    </citation>
    <scope>NUCLEOTIDE SEQUENCE [LARGE SCALE GENOMIC DNA]</scope>
    <source>
        <strain evidence="2 3">CH40_1T</strain>
    </source>
</reference>
<feature type="transmembrane region" description="Helical" evidence="1">
    <location>
        <begin position="104"/>
        <end position="125"/>
    </location>
</feature>
<keyword evidence="1" id="KW-1133">Transmembrane helix</keyword>
<evidence type="ECO:0000256" key="1">
    <source>
        <dbReference type="SAM" id="Phobius"/>
    </source>
</evidence>
<dbReference type="EMBL" id="VTEH01000011">
    <property type="protein sequence ID" value="TYR74636.1"/>
    <property type="molecule type" value="Genomic_DNA"/>
</dbReference>
<evidence type="ECO:0000313" key="2">
    <source>
        <dbReference type="EMBL" id="TYR74636.1"/>
    </source>
</evidence>